<name>A0A4Z1PEC0_9PEZI</name>
<reference evidence="1 2" key="1">
    <citation type="submission" date="2019-04" db="EMBL/GenBank/DDBJ databases">
        <title>High contiguity whole genome sequence and gene annotation resource for two Venturia nashicola isolates.</title>
        <authorList>
            <person name="Prokchorchik M."/>
            <person name="Won K."/>
            <person name="Lee Y."/>
            <person name="Choi E.D."/>
            <person name="Segonzac C."/>
            <person name="Sohn K.H."/>
        </authorList>
    </citation>
    <scope>NUCLEOTIDE SEQUENCE [LARGE SCALE GENOMIC DNA]</scope>
    <source>
        <strain evidence="1 2">PRI2</strain>
    </source>
</reference>
<dbReference type="EMBL" id="SNSC02000011">
    <property type="protein sequence ID" value="TID20216.1"/>
    <property type="molecule type" value="Genomic_DNA"/>
</dbReference>
<keyword evidence="2" id="KW-1185">Reference proteome</keyword>
<dbReference type="Proteomes" id="UP000298493">
    <property type="component" value="Unassembled WGS sequence"/>
</dbReference>
<evidence type="ECO:0000313" key="2">
    <source>
        <dbReference type="Proteomes" id="UP000298493"/>
    </source>
</evidence>
<proteinExistence type="predicted"/>
<comment type="caution">
    <text evidence="1">The sequence shown here is derived from an EMBL/GenBank/DDBJ whole genome shotgun (WGS) entry which is preliminary data.</text>
</comment>
<gene>
    <name evidence="1" type="ORF">E6O75_ATG07676</name>
</gene>
<evidence type="ECO:0000313" key="1">
    <source>
        <dbReference type="EMBL" id="TID20216.1"/>
    </source>
</evidence>
<organism evidence="1 2">
    <name type="scientific">Venturia nashicola</name>
    <dbReference type="NCBI Taxonomy" id="86259"/>
    <lineage>
        <taxon>Eukaryota</taxon>
        <taxon>Fungi</taxon>
        <taxon>Dikarya</taxon>
        <taxon>Ascomycota</taxon>
        <taxon>Pezizomycotina</taxon>
        <taxon>Dothideomycetes</taxon>
        <taxon>Pleosporomycetidae</taxon>
        <taxon>Venturiales</taxon>
        <taxon>Venturiaceae</taxon>
        <taxon>Venturia</taxon>
    </lineage>
</organism>
<protein>
    <submittedName>
        <fullName evidence="1">Uncharacterized protein</fullName>
    </submittedName>
</protein>
<dbReference type="AlphaFoldDB" id="A0A4Z1PEC0"/>
<sequence>MTLPNPENMLSILQTHETATQRKGYLRFICRNHHKLQSLLTAYQHGDIPHGTFVKRFNKTAKASLVCLHTLLAQNFSDDEVLFRIFPRVDIPYVRILSLFSEWEWKRMMWEIRYAKNECILRIAGKLEELEREEETWDVGKEGERW</sequence>
<accession>A0A4Z1PEC0</accession>